<organism evidence="1 2">
    <name type="scientific">Araneus ventricosus</name>
    <name type="common">Orbweaver spider</name>
    <name type="synonym">Epeira ventricosa</name>
    <dbReference type="NCBI Taxonomy" id="182803"/>
    <lineage>
        <taxon>Eukaryota</taxon>
        <taxon>Metazoa</taxon>
        <taxon>Ecdysozoa</taxon>
        <taxon>Arthropoda</taxon>
        <taxon>Chelicerata</taxon>
        <taxon>Arachnida</taxon>
        <taxon>Araneae</taxon>
        <taxon>Araneomorphae</taxon>
        <taxon>Entelegynae</taxon>
        <taxon>Araneoidea</taxon>
        <taxon>Araneidae</taxon>
        <taxon>Araneus</taxon>
    </lineage>
</organism>
<keyword evidence="2" id="KW-1185">Reference proteome</keyword>
<protein>
    <recommendedName>
        <fullName evidence="3">PID domain-containing protein</fullName>
    </recommendedName>
</protein>
<name>A0A4Y2CU51_ARAVE</name>
<dbReference type="Proteomes" id="UP000499080">
    <property type="component" value="Unassembled WGS sequence"/>
</dbReference>
<evidence type="ECO:0008006" key="3">
    <source>
        <dbReference type="Google" id="ProtNLM"/>
    </source>
</evidence>
<reference evidence="1 2" key="1">
    <citation type="journal article" date="2019" name="Sci. Rep.">
        <title>Orb-weaving spider Araneus ventricosus genome elucidates the spidroin gene catalogue.</title>
        <authorList>
            <person name="Kono N."/>
            <person name="Nakamura H."/>
            <person name="Ohtoshi R."/>
            <person name="Moran D.A.P."/>
            <person name="Shinohara A."/>
            <person name="Yoshida Y."/>
            <person name="Fujiwara M."/>
            <person name="Mori M."/>
            <person name="Tomita M."/>
            <person name="Arakawa K."/>
        </authorList>
    </citation>
    <scope>NUCLEOTIDE SEQUENCE [LARGE SCALE GENOMIC DNA]</scope>
</reference>
<evidence type="ECO:0000313" key="2">
    <source>
        <dbReference type="Proteomes" id="UP000499080"/>
    </source>
</evidence>
<dbReference type="OrthoDB" id="10013007at2759"/>
<gene>
    <name evidence="1" type="ORF">AVEN_25477_1</name>
</gene>
<comment type="caution">
    <text evidence="1">The sequence shown here is derived from an EMBL/GenBank/DDBJ whole genome shotgun (WGS) entry which is preliminary data.</text>
</comment>
<evidence type="ECO:0000313" key="1">
    <source>
        <dbReference type="EMBL" id="GBM07218.1"/>
    </source>
</evidence>
<dbReference type="AlphaFoldDB" id="A0A4Y2CU51"/>
<dbReference type="SUPFAM" id="SSF50729">
    <property type="entry name" value="PH domain-like"/>
    <property type="match status" value="1"/>
</dbReference>
<sequence length="141" mass="16023">MIPSRNFEDYLPDGSCFSRVLKVDPQFELSTESTIKKVEYIGSFPVSGNDQNERTEFVRAQLKEMRDTGPKKSVLLVLSLSGIKVCSLNGKAHKNIFSACKQQRKAKSTNRKVVSETSKDYIHYPPLVENIFKYVGLLKFL</sequence>
<dbReference type="EMBL" id="BGPR01000240">
    <property type="protein sequence ID" value="GBM07218.1"/>
    <property type="molecule type" value="Genomic_DNA"/>
</dbReference>
<accession>A0A4Y2CU51</accession>
<proteinExistence type="predicted"/>